<dbReference type="EMBL" id="LAZR01043430">
    <property type="protein sequence ID" value="KKL07101.1"/>
    <property type="molecule type" value="Genomic_DNA"/>
</dbReference>
<accession>A0A0F9CN56</accession>
<feature type="non-terminal residue" evidence="2">
    <location>
        <position position="1"/>
    </location>
</feature>
<protein>
    <submittedName>
        <fullName evidence="2">Uncharacterized protein</fullName>
    </submittedName>
</protein>
<sequence length="156" mass="17241">TTLPEPVYPRIMLMITDCLVPKAEGVKEEPMCWAVTGPHPFIETAQVEGMFMNGDGIDVYSVRRDETGGVEGMRDHIPLFRVRIFRESMPFDIFRNEIARAELAEDEDDDDDGGKNAEVAPERDTSPSADVASPVLPMTQPDDQTATQSDGQPDVS</sequence>
<feature type="region of interest" description="Disordered" evidence="1">
    <location>
        <begin position="102"/>
        <end position="156"/>
    </location>
</feature>
<reference evidence="2" key="1">
    <citation type="journal article" date="2015" name="Nature">
        <title>Complex archaea that bridge the gap between prokaryotes and eukaryotes.</title>
        <authorList>
            <person name="Spang A."/>
            <person name="Saw J.H."/>
            <person name="Jorgensen S.L."/>
            <person name="Zaremba-Niedzwiedzka K."/>
            <person name="Martijn J."/>
            <person name="Lind A.E."/>
            <person name="van Eijk R."/>
            <person name="Schleper C."/>
            <person name="Guy L."/>
            <person name="Ettema T.J."/>
        </authorList>
    </citation>
    <scope>NUCLEOTIDE SEQUENCE</scope>
</reference>
<evidence type="ECO:0000313" key="2">
    <source>
        <dbReference type="EMBL" id="KKL07101.1"/>
    </source>
</evidence>
<organism evidence="2">
    <name type="scientific">marine sediment metagenome</name>
    <dbReference type="NCBI Taxonomy" id="412755"/>
    <lineage>
        <taxon>unclassified sequences</taxon>
        <taxon>metagenomes</taxon>
        <taxon>ecological metagenomes</taxon>
    </lineage>
</organism>
<gene>
    <name evidence="2" type="ORF">LCGC14_2589400</name>
</gene>
<feature type="compositionally biased region" description="Polar residues" evidence="1">
    <location>
        <begin position="141"/>
        <end position="156"/>
    </location>
</feature>
<dbReference type="AlphaFoldDB" id="A0A0F9CN56"/>
<proteinExistence type="predicted"/>
<name>A0A0F9CN56_9ZZZZ</name>
<evidence type="ECO:0000256" key="1">
    <source>
        <dbReference type="SAM" id="MobiDB-lite"/>
    </source>
</evidence>
<comment type="caution">
    <text evidence="2">The sequence shown here is derived from an EMBL/GenBank/DDBJ whole genome shotgun (WGS) entry which is preliminary data.</text>
</comment>